<accession>A0A7W7XZI9</accession>
<sequence length="134" mass="13838">MGRTVLAVIAGLLAMAVVVFAVEALGHRLYPLPPGIDLDDPASVQSMVDAMPLAAKLLVVLGWALGSFVGAHIAVRLTPAHRRGAALSIGVAMVVLVAINASMIPHPLWMTALGLLLPIPLALSALRMAGRARA</sequence>
<organism evidence="2 3">
    <name type="scientific">Rehaibacterium terrae</name>
    <dbReference type="NCBI Taxonomy" id="1341696"/>
    <lineage>
        <taxon>Bacteria</taxon>
        <taxon>Pseudomonadati</taxon>
        <taxon>Pseudomonadota</taxon>
        <taxon>Gammaproteobacteria</taxon>
        <taxon>Lysobacterales</taxon>
        <taxon>Lysobacteraceae</taxon>
        <taxon>Rehaibacterium</taxon>
    </lineage>
</organism>
<keyword evidence="1" id="KW-0472">Membrane</keyword>
<gene>
    <name evidence="2" type="ORF">HNQ58_001206</name>
</gene>
<dbReference type="RefSeq" id="WP_183947992.1">
    <property type="nucleotide sequence ID" value="NZ_JACHHX010000006.1"/>
</dbReference>
<evidence type="ECO:0000256" key="1">
    <source>
        <dbReference type="SAM" id="Phobius"/>
    </source>
</evidence>
<keyword evidence="3" id="KW-1185">Reference proteome</keyword>
<protein>
    <submittedName>
        <fullName evidence="2">Uncharacterized protein</fullName>
    </submittedName>
</protein>
<keyword evidence="1" id="KW-0812">Transmembrane</keyword>
<keyword evidence="1" id="KW-1133">Transmembrane helix</keyword>
<evidence type="ECO:0000313" key="3">
    <source>
        <dbReference type="Proteomes" id="UP000519004"/>
    </source>
</evidence>
<dbReference type="EMBL" id="JACHHX010000006">
    <property type="protein sequence ID" value="MBB5015320.1"/>
    <property type="molecule type" value="Genomic_DNA"/>
</dbReference>
<name>A0A7W7XZI9_9GAMM</name>
<dbReference type="AlphaFoldDB" id="A0A7W7XZI9"/>
<reference evidence="2 3" key="1">
    <citation type="submission" date="2020-08" db="EMBL/GenBank/DDBJ databases">
        <title>Genomic Encyclopedia of Type Strains, Phase IV (KMG-IV): sequencing the most valuable type-strain genomes for metagenomic binning, comparative biology and taxonomic classification.</title>
        <authorList>
            <person name="Goeker M."/>
        </authorList>
    </citation>
    <scope>NUCLEOTIDE SEQUENCE [LARGE SCALE GENOMIC DNA]</scope>
    <source>
        <strain evidence="2 3">DSM 25897</strain>
    </source>
</reference>
<proteinExistence type="predicted"/>
<dbReference type="Proteomes" id="UP000519004">
    <property type="component" value="Unassembled WGS sequence"/>
</dbReference>
<feature type="transmembrane region" description="Helical" evidence="1">
    <location>
        <begin position="85"/>
        <end position="103"/>
    </location>
</feature>
<comment type="caution">
    <text evidence="2">The sequence shown here is derived from an EMBL/GenBank/DDBJ whole genome shotgun (WGS) entry which is preliminary data.</text>
</comment>
<feature type="transmembrane region" description="Helical" evidence="1">
    <location>
        <begin position="53"/>
        <end position="73"/>
    </location>
</feature>
<feature type="transmembrane region" description="Helical" evidence="1">
    <location>
        <begin position="109"/>
        <end position="129"/>
    </location>
</feature>
<evidence type="ECO:0000313" key="2">
    <source>
        <dbReference type="EMBL" id="MBB5015320.1"/>
    </source>
</evidence>